<evidence type="ECO:0000313" key="1">
    <source>
        <dbReference type="EMBL" id="RLV72835.1"/>
    </source>
</evidence>
<dbReference type="Proteomes" id="UP000281594">
    <property type="component" value="Unassembled WGS sequence"/>
</dbReference>
<comment type="caution">
    <text evidence="1">The sequence shown here is derived from an EMBL/GenBank/DDBJ whole genome shotgun (WGS) entry which is preliminary data.</text>
</comment>
<dbReference type="RefSeq" id="WP_121826603.1">
    <property type="nucleotide sequence ID" value="NC_022785.1"/>
</dbReference>
<name>A0A3L8QZS2_STRRN</name>
<reference evidence="1 2" key="1">
    <citation type="journal article" date="2018" name="J. Biol. Chem.">
        <title>Discovery of the actinoplanic acid pathway in Streptomyces rapamycinicus reveals a genetically conserved synergism with rapamycin.</title>
        <authorList>
            <person name="Mrak P."/>
            <person name="Krastel P."/>
            <person name="Pivk Lukancic P."/>
            <person name="Tao J."/>
            <person name="Pistorius D."/>
            <person name="Moore C.M."/>
        </authorList>
    </citation>
    <scope>NUCLEOTIDE SEQUENCE [LARGE SCALE GENOMIC DNA]</scope>
    <source>
        <strain evidence="1 2">NRRL 5491</strain>
    </source>
</reference>
<dbReference type="EMBL" id="QYCY01000004">
    <property type="protein sequence ID" value="RLV72835.1"/>
    <property type="molecule type" value="Genomic_DNA"/>
</dbReference>
<protein>
    <submittedName>
        <fullName evidence="1">Uncharacterized protein</fullName>
    </submittedName>
</protein>
<gene>
    <name evidence="1" type="ORF">D3C57_149950</name>
</gene>
<proteinExistence type="predicted"/>
<evidence type="ECO:0000313" key="2">
    <source>
        <dbReference type="Proteomes" id="UP000281594"/>
    </source>
</evidence>
<organism evidence="1 2">
    <name type="scientific">Streptomyces rapamycinicus (strain ATCC 29253 / DSM 41530 / NRRL 5491 / AYB-994)</name>
    <name type="common">Streptomyces hygroscopicus (strain ATCC 29253)</name>
    <dbReference type="NCBI Taxonomy" id="1343740"/>
    <lineage>
        <taxon>Bacteria</taxon>
        <taxon>Bacillati</taxon>
        <taxon>Actinomycetota</taxon>
        <taxon>Actinomycetes</taxon>
        <taxon>Kitasatosporales</taxon>
        <taxon>Streptomycetaceae</taxon>
        <taxon>Streptomyces</taxon>
        <taxon>Streptomyces violaceusniger group</taxon>
    </lineage>
</organism>
<dbReference type="STRING" id="1343740.M271_44815"/>
<accession>A0A3L8QZS2</accession>
<dbReference type="AlphaFoldDB" id="A0A3L8QZS2"/>
<sequence length="192" mass="21610">MSDRHVLRPGVGKFAVREFAQLLRWPMVEDIPRNGDEGVDGLTEWELPDETSFFCCEDADFGIPYIAFTGLHRHAVAPFVAQADAALNPWKLEELFKKYDEAQDGQEIAEATLLIGIAAPNDFHDGVFTRISASLESDNENVRWIGVWSTTYTGYEDFLPGIQRMRASDPVDWVRKRAETVLAAFAEVDGEQ</sequence>